<sequence>MIGQSVIATPPSHKKAQLHSEDTHKGMVEWRWMWGGVLCGLPFLYFFSQASRSVNP</sequence>
<evidence type="ECO:0000256" key="1">
    <source>
        <dbReference type="SAM" id="MobiDB-lite"/>
    </source>
</evidence>
<dbReference type="AlphaFoldDB" id="A0A6A5X7R0"/>
<accession>A0A6A5X7R0</accession>
<feature type="region of interest" description="Disordered" evidence="1">
    <location>
        <begin position="1"/>
        <end position="20"/>
    </location>
</feature>
<organism evidence="3 4">
    <name type="scientific">Aaosphaeria arxii CBS 175.79</name>
    <dbReference type="NCBI Taxonomy" id="1450172"/>
    <lineage>
        <taxon>Eukaryota</taxon>
        <taxon>Fungi</taxon>
        <taxon>Dikarya</taxon>
        <taxon>Ascomycota</taxon>
        <taxon>Pezizomycotina</taxon>
        <taxon>Dothideomycetes</taxon>
        <taxon>Pleosporomycetidae</taxon>
        <taxon>Pleosporales</taxon>
        <taxon>Pleosporales incertae sedis</taxon>
        <taxon>Aaosphaeria</taxon>
    </lineage>
</organism>
<gene>
    <name evidence="3" type="ORF">BU24DRAFT_428920</name>
</gene>
<name>A0A6A5X7R0_9PLEO</name>
<keyword evidence="2" id="KW-1133">Transmembrane helix</keyword>
<evidence type="ECO:0000256" key="2">
    <source>
        <dbReference type="SAM" id="Phobius"/>
    </source>
</evidence>
<proteinExistence type="predicted"/>
<dbReference type="GeneID" id="54286994"/>
<evidence type="ECO:0000313" key="4">
    <source>
        <dbReference type="Proteomes" id="UP000799778"/>
    </source>
</evidence>
<keyword evidence="2" id="KW-0812">Transmembrane</keyword>
<reference evidence="3" key="1">
    <citation type="journal article" date="2020" name="Stud. Mycol.">
        <title>101 Dothideomycetes genomes: a test case for predicting lifestyles and emergence of pathogens.</title>
        <authorList>
            <person name="Haridas S."/>
            <person name="Albert R."/>
            <person name="Binder M."/>
            <person name="Bloem J."/>
            <person name="Labutti K."/>
            <person name="Salamov A."/>
            <person name="Andreopoulos B."/>
            <person name="Baker S."/>
            <person name="Barry K."/>
            <person name="Bills G."/>
            <person name="Bluhm B."/>
            <person name="Cannon C."/>
            <person name="Castanera R."/>
            <person name="Culley D."/>
            <person name="Daum C."/>
            <person name="Ezra D."/>
            <person name="Gonzalez J."/>
            <person name="Henrissat B."/>
            <person name="Kuo A."/>
            <person name="Liang C."/>
            <person name="Lipzen A."/>
            <person name="Lutzoni F."/>
            <person name="Magnuson J."/>
            <person name="Mondo S."/>
            <person name="Nolan M."/>
            <person name="Ohm R."/>
            <person name="Pangilinan J."/>
            <person name="Park H.-J."/>
            <person name="Ramirez L."/>
            <person name="Alfaro M."/>
            <person name="Sun H."/>
            <person name="Tritt A."/>
            <person name="Yoshinaga Y."/>
            <person name="Zwiers L.-H."/>
            <person name="Turgeon B."/>
            <person name="Goodwin S."/>
            <person name="Spatafora J."/>
            <person name="Crous P."/>
            <person name="Grigoriev I."/>
        </authorList>
    </citation>
    <scope>NUCLEOTIDE SEQUENCE</scope>
    <source>
        <strain evidence="3">CBS 175.79</strain>
    </source>
</reference>
<dbReference type="EMBL" id="ML978080">
    <property type="protein sequence ID" value="KAF2008936.1"/>
    <property type="molecule type" value="Genomic_DNA"/>
</dbReference>
<dbReference type="Proteomes" id="UP000799778">
    <property type="component" value="Unassembled WGS sequence"/>
</dbReference>
<protein>
    <submittedName>
        <fullName evidence="3">Uncharacterized protein</fullName>
    </submittedName>
</protein>
<keyword evidence="4" id="KW-1185">Reference proteome</keyword>
<keyword evidence="2" id="KW-0472">Membrane</keyword>
<feature type="transmembrane region" description="Helical" evidence="2">
    <location>
        <begin position="30"/>
        <end position="47"/>
    </location>
</feature>
<dbReference type="RefSeq" id="XP_033377275.1">
    <property type="nucleotide sequence ID" value="XM_033529597.1"/>
</dbReference>
<evidence type="ECO:0000313" key="3">
    <source>
        <dbReference type="EMBL" id="KAF2008936.1"/>
    </source>
</evidence>